<evidence type="ECO:0000256" key="1">
    <source>
        <dbReference type="SAM" id="MobiDB-lite"/>
    </source>
</evidence>
<feature type="region of interest" description="Disordered" evidence="1">
    <location>
        <begin position="142"/>
        <end position="182"/>
    </location>
</feature>
<protein>
    <submittedName>
        <fullName evidence="2">Uncharacterized protein</fullName>
    </submittedName>
</protein>
<name>A0A371DQQ3_9APHY</name>
<keyword evidence="3" id="KW-1185">Reference proteome</keyword>
<feature type="compositionally biased region" description="Polar residues" evidence="1">
    <location>
        <begin position="302"/>
        <end position="314"/>
    </location>
</feature>
<proteinExistence type="predicted"/>
<feature type="region of interest" description="Disordered" evidence="1">
    <location>
        <begin position="417"/>
        <end position="436"/>
    </location>
</feature>
<reference evidence="2 3" key="1">
    <citation type="journal article" date="2018" name="Biotechnol. Biofuels">
        <title>Integrative visual omics of the white-rot fungus Polyporus brumalis exposes the biotechnological potential of its oxidative enzymes for delignifying raw plant biomass.</title>
        <authorList>
            <person name="Miyauchi S."/>
            <person name="Rancon A."/>
            <person name="Drula E."/>
            <person name="Hage H."/>
            <person name="Chaduli D."/>
            <person name="Favel A."/>
            <person name="Grisel S."/>
            <person name="Henrissat B."/>
            <person name="Herpoel-Gimbert I."/>
            <person name="Ruiz-Duenas F.J."/>
            <person name="Chevret D."/>
            <person name="Hainaut M."/>
            <person name="Lin J."/>
            <person name="Wang M."/>
            <person name="Pangilinan J."/>
            <person name="Lipzen A."/>
            <person name="Lesage-Meessen L."/>
            <person name="Navarro D."/>
            <person name="Riley R."/>
            <person name="Grigoriev I.V."/>
            <person name="Zhou S."/>
            <person name="Raouche S."/>
            <person name="Rosso M.N."/>
        </authorList>
    </citation>
    <scope>NUCLEOTIDE SEQUENCE [LARGE SCALE GENOMIC DNA]</scope>
    <source>
        <strain evidence="2 3">BRFM 1820</strain>
    </source>
</reference>
<dbReference type="Proteomes" id="UP000256964">
    <property type="component" value="Unassembled WGS sequence"/>
</dbReference>
<evidence type="ECO:0000313" key="3">
    <source>
        <dbReference type="Proteomes" id="UP000256964"/>
    </source>
</evidence>
<gene>
    <name evidence="2" type="ORF">OH76DRAFT_1397178</name>
</gene>
<feature type="compositionally biased region" description="Low complexity" evidence="1">
    <location>
        <begin position="147"/>
        <end position="172"/>
    </location>
</feature>
<feature type="region of interest" description="Disordered" evidence="1">
    <location>
        <begin position="1"/>
        <end position="44"/>
    </location>
</feature>
<organism evidence="2 3">
    <name type="scientific">Lentinus brumalis</name>
    <dbReference type="NCBI Taxonomy" id="2498619"/>
    <lineage>
        <taxon>Eukaryota</taxon>
        <taxon>Fungi</taxon>
        <taxon>Dikarya</taxon>
        <taxon>Basidiomycota</taxon>
        <taxon>Agaricomycotina</taxon>
        <taxon>Agaricomycetes</taxon>
        <taxon>Polyporales</taxon>
        <taxon>Polyporaceae</taxon>
        <taxon>Lentinus</taxon>
    </lineage>
</organism>
<sequence>MGRLVSREPSALSSSEAHQSNNGSVKASPWQAHDETFPTPNSLLNAPPLVPELTVDHAAAHELIPGPQLIVPERIPTPVFDPTLRGDFLTRYNFPRAKDDHALQALGTMGRRLKRRGALAVKDLKIQMRGALGSHFKFPSFRDSSRHVSAPSAISSSGHSRSGSSSPAQHSPLNSRPTHTRSASHSYAHDLLFRESTMKGCDCAVCDLVLRRCHELRDTSLPGTRLLDPSTTPRPTPSHPVSLTALHDALYGDPKSHDDSESSSAPAESVEAPEAEERLNKPLPDVPYLPAEPSSGHYPSPSDETTSSRNTSLDTADYSVRSRSVRRVLVPQENDSEPDPKSRDAPSHKRSSSDLSDVVSDLHVYDEAANYLRLQVLGAINHQKRAFWCADPANWSTVTLIANNNPENRSKLLMDDHSADARSASSSSGPSDNLSTVYDGQQWILTPVFPGDDDYHPPRMSGRRARNRKVRSPPESEGGTHRQSQSLVGDLDVRMVA</sequence>
<feature type="compositionally biased region" description="Basic and acidic residues" evidence="1">
    <location>
        <begin position="338"/>
        <end position="347"/>
    </location>
</feature>
<feature type="region of interest" description="Disordered" evidence="1">
    <location>
        <begin position="220"/>
        <end position="356"/>
    </location>
</feature>
<feature type="compositionally biased region" description="Low complexity" evidence="1">
    <location>
        <begin position="421"/>
        <end position="435"/>
    </location>
</feature>
<feature type="compositionally biased region" description="Polar residues" evidence="1">
    <location>
        <begin position="173"/>
        <end position="182"/>
    </location>
</feature>
<dbReference type="AlphaFoldDB" id="A0A371DQQ3"/>
<feature type="compositionally biased region" description="Polar residues" evidence="1">
    <location>
        <begin position="11"/>
        <end position="25"/>
    </location>
</feature>
<accession>A0A371DQQ3</accession>
<evidence type="ECO:0000313" key="2">
    <source>
        <dbReference type="EMBL" id="RDX54866.1"/>
    </source>
</evidence>
<feature type="region of interest" description="Disordered" evidence="1">
    <location>
        <begin position="448"/>
        <end position="497"/>
    </location>
</feature>
<feature type="compositionally biased region" description="Low complexity" evidence="1">
    <location>
        <begin position="262"/>
        <end position="272"/>
    </location>
</feature>
<dbReference type="EMBL" id="KZ857383">
    <property type="protein sequence ID" value="RDX54866.1"/>
    <property type="molecule type" value="Genomic_DNA"/>
</dbReference>
<feature type="compositionally biased region" description="Basic residues" evidence="1">
    <location>
        <begin position="461"/>
        <end position="471"/>
    </location>
</feature>